<keyword evidence="4 8" id="KW-0963">Cytoplasm</keyword>
<dbReference type="PROSITE" id="PS01126">
    <property type="entry name" value="EF_TS_1"/>
    <property type="match status" value="1"/>
</dbReference>
<evidence type="ECO:0000256" key="4">
    <source>
        <dbReference type="ARBA" id="ARBA00022490"/>
    </source>
</evidence>
<keyword evidence="9" id="KW-0175">Coiled coil</keyword>
<dbReference type="PANTHER" id="PTHR11741">
    <property type="entry name" value="ELONGATION FACTOR TS"/>
    <property type="match status" value="1"/>
</dbReference>
<accession>A0A5C7B499</accession>
<dbReference type="HAMAP" id="MF_00050">
    <property type="entry name" value="EF_Ts"/>
    <property type="match status" value="1"/>
</dbReference>
<protein>
    <recommendedName>
        <fullName evidence="3 8">Elongation factor Ts</fullName>
        <shortName evidence="8">EF-Ts</shortName>
    </recommendedName>
</protein>
<evidence type="ECO:0000256" key="8">
    <source>
        <dbReference type="HAMAP-Rule" id="MF_00050"/>
    </source>
</evidence>
<comment type="subcellular location">
    <subcellularLocation>
        <location evidence="1 8">Cytoplasm</location>
    </subcellularLocation>
</comment>
<dbReference type="InterPro" id="IPR009060">
    <property type="entry name" value="UBA-like_sf"/>
</dbReference>
<keyword evidence="5 8" id="KW-0251">Elongation factor</keyword>
<dbReference type="Pfam" id="PF00889">
    <property type="entry name" value="EF_TS"/>
    <property type="match status" value="1"/>
</dbReference>
<dbReference type="OrthoDB" id="9808348at2"/>
<dbReference type="InterPro" id="IPR036402">
    <property type="entry name" value="EF-Ts_dimer_sf"/>
</dbReference>
<dbReference type="RefSeq" id="WP_147131168.1">
    <property type="nucleotide sequence ID" value="NZ_VOSC01000012.1"/>
</dbReference>
<comment type="similarity">
    <text evidence="2 8">Belongs to the EF-Ts family.</text>
</comment>
<dbReference type="SUPFAM" id="SSF54713">
    <property type="entry name" value="Elongation factor Ts (EF-Ts), dimerisation domain"/>
    <property type="match status" value="1"/>
</dbReference>
<gene>
    <name evidence="8" type="primary">tsf</name>
    <name evidence="11" type="ORF">FUA26_02580</name>
</gene>
<dbReference type="AlphaFoldDB" id="A0A5C7B499"/>
<dbReference type="EMBL" id="VOSC01000012">
    <property type="protein sequence ID" value="TXE12702.1"/>
    <property type="molecule type" value="Genomic_DNA"/>
</dbReference>
<dbReference type="InterPro" id="IPR018101">
    <property type="entry name" value="Transl_elong_Ts_CS"/>
</dbReference>
<keyword evidence="12" id="KW-1185">Reference proteome</keyword>
<proteinExistence type="inferred from homology"/>
<dbReference type="Gene3D" id="1.10.286.20">
    <property type="match status" value="1"/>
</dbReference>
<dbReference type="GO" id="GO:0005737">
    <property type="term" value="C:cytoplasm"/>
    <property type="evidence" value="ECO:0007669"/>
    <property type="project" value="UniProtKB-SubCell"/>
</dbReference>
<evidence type="ECO:0000313" key="12">
    <source>
        <dbReference type="Proteomes" id="UP000321790"/>
    </source>
</evidence>
<organism evidence="11 12">
    <name type="scientific">Seonamhaeicola algicola</name>
    <dbReference type="NCBI Taxonomy" id="1719036"/>
    <lineage>
        <taxon>Bacteria</taxon>
        <taxon>Pseudomonadati</taxon>
        <taxon>Bacteroidota</taxon>
        <taxon>Flavobacteriia</taxon>
        <taxon>Flavobacteriales</taxon>
        <taxon>Flavobacteriaceae</taxon>
    </lineage>
</organism>
<reference evidence="12" key="1">
    <citation type="submission" date="2019-08" db="EMBL/GenBank/DDBJ databases">
        <title>Seonamhaeicola sediminis sp. nov., isolated from marine sediment.</title>
        <authorList>
            <person name="Cao W.R."/>
        </authorList>
    </citation>
    <scope>NUCLEOTIDE SEQUENCE [LARGE SCALE GENOMIC DNA]</scope>
    <source>
        <strain evidence="12">Gy8</strain>
    </source>
</reference>
<evidence type="ECO:0000256" key="1">
    <source>
        <dbReference type="ARBA" id="ARBA00004496"/>
    </source>
</evidence>
<evidence type="ECO:0000313" key="11">
    <source>
        <dbReference type="EMBL" id="TXE12702.1"/>
    </source>
</evidence>
<dbReference type="InterPro" id="IPR014039">
    <property type="entry name" value="Transl_elong_EFTs/EF1B_dimer"/>
</dbReference>
<feature type="region of interest" description="Involved in Mg(2+) ion dislocation from EF-Tu" evidence="8">
    <location>
        <begin position="85"/>
        <end position="88"/>
    </location>
</feature>
<comment type="function">
    <text evidence="7 8">Associates with the EF-Tu.GDP complex and induces the exchange of GDP to GTP. It remains bound to the aminoacyl-tRNA.EF-Tu.GTP complex up to the GTP hydrolysis stage on the ribosome.</text>
</comment>
<evidence type="ECO:0000256" key="9">
    <source>
        <dbReference type="SAM" id="Coils"/>
    </source>
</evidence>
<evidence type="ECO:0000256" key="5">
    <source>
        <dbReference type="ARBA" id="ARBA00022768"/>
    </source>
</evidence>
<evidence type="ECO:0000256" key="7">
    <source>
        <dbReference type="ARBA" id="ARBA00025453"/>
    </source>
</evidence>
<keyword evidence="6 8" id="KW-0648">Protein biosynthesis</keyword>
<feature type="coiled-coil region" evidence="9">
    <location>
        <begin position="204"/>
        <end position="231"/>
    </location>
</feature>
<dbReference type="Proteomes" id="UP000321790">
    <property type="component" value="Unassembled WGS sequence"/>
</dbReference>
<evidence type="ECO:0000256" key="3">
    <source>
        <dbReference type="ARBA" id="ARBA00016956"/>
    </source>
</evidence>
<dbReference type="NCBIfam" id="TIGR00116">
    <property type="entry name" value="tsf"/>
    <property type="match status" value="1"/>
</dbReference>
<feature type="domain" description="Translation elongation factor EFTs/EF1B dimerisation" evidence="10">
    <location>
        <begin position="77"/>
        <end position="324"/>
    </location>
</feature>
<dbReference type="FunFam" id="1.10.286.20:FF:000004">
    <property type="entry name" value="Elongation factor Ts"/>
    <property type="match status" value="1"/>
</dbReference>
<dbReference type="Gene3D" id="3.30.479.20">
    <property type="entry name" value="Elongation factor Ts, dimerisation domain"/>
    <property type="match status" value="2"/>
</dbReference>
<dbReference type="PANTHER" id="PTHR11741:SF0">
    <property type="entry name" value="ELONGATION FACTOR TS, MITOCHONDRIAL"/>
    <property type="match status" value="1"/>
</dbReference>
<evidence type="ECO:0000256" key="6">
    <source>
        <dbReference type="ARBA" id="ARBA00022917"/>
    </source>
</evidence>
<dbReference type="InterPro" id="IPR001816">
    <property type="entry name" value="Transl_elong_EFTs/EF1B"/>
</dbReference>
<dbReference type="CDD" id="cd14275">
    <property type="entry name" value="UBA_EF-Ts"/>
    <property type="match status" value="1"/>
</dbReference>
<dbReference type="FunFam" id="1.10.8.10:FF:000001">
    <property type="entry name" value="Elongation factor Ts"/>
    <property type="match status" value="1"/>
</dbReference>
<dbReference type="GO" id="GO:0003746">
    <property type="term" value="F:translation elongation factor activity"/>
    <property type="evidence" value="ECO:0007669"/>
    <property type="project" value="UniProtKB-UniRule"/>
</dbReference>
<name>A0A5C7B499_9FLAO</name>
<dbReference type="SUPFAM" id="SSF46934">
    <property type="entry name" value="UBA-like"/>
    <property type="match status" value="1"/>
</dbReference>
<comment type="caution">
    <text evidence="11">The sequence shown here is derived from an EMBL/GenBank/DDBJ whole genome shotgun (WGS) entry which is preliminary data.</text>
</comment>
<sequence>MSTTVKVTAAEVNKLRKATGAGMMDCKKALVEAEGDFDKAIEVLRKKGQKVAAKRADRESSEGAAVAKVNDNNTVGVAIVLGCETDFVGKNENFLALANKLGELALNCATKEEFLAADFEGMTVADKLVEQTGVIGEKLDINAFEKVEAAYVGSYVHINKIAAVVGFSSVVDNIETLAKDVAMQIASMGATTLSYKDFDPAYVASETEARIAAIEKDNEELERLGKTLKNVPKYISQLQLTPEALAQAEEDAKAELKAEGKPEQIWDKILPGKMQRFISDNTTLDQEQCLLNQNFIKDDKVSVEKYVASYGDVEISGFKRVTLG</sequence>
<evidence type="ECO:0000259" key="10">
    <source>
        <dbReference type="Pfam" id="PF00889"/>
    </source>
</evidence>
<dbReference type="Gene3D" id="1.10.8.10">
    <property type="entry name" value="DNA helicase RuvA subunit, C-terminal domain"/>
    <property type="match status" value="1"/>
</dbReference>
<evidence type="ECO:0000256" key="2">
    <source>
        <dbReference type="ARBA" id="ARBA00005532"/>
    </source>
</evidence>